<dbReference type="AlphaFoldDB" id="A0A821NV78"/>
<protein>
    <submittedName>
        <fullName evidence="2">Uncharacterized protein</fullName>
    </submittedName>
</protein>
<accession>A0A821NV78</accession>
<proteinExistence type="predicted"/>
<feature type="non-terminal residue" evidence="2">
    <location>
        <position position="30"/>
    </location>
</feature>
<evidence type="ECO:0000313" key="1">
    <source>
        <dbReference type="EMBL" id="CAF4278420.1"/>
    </source>
</evidence>
<organism evidence="2 3">
    <name type="scientific">Rotaria magnacalcarata</name>
    <dbReference type="NCBI Taxonomy" id="392030"/>
    <lineage>
        <taxon>Eukaryota</taxon>
        <taxon>Metazoa</taxon>
        <taxon>Spiralia</taxon>
        <taxon>Gnathifera</taxon>
        <taxon>Rotifera</taxon>
        <taxon>Eurotatoria</taxon>
        <taxon>Bdelloidea</taxon>
        <taxon>Philodinida</taxon>
        <taxon>Philodinidae</taxon>
        <taxon>Rotaria</taxon>
    </lineage>
</organism>
<sequence>MVGRITSITSITIARTLHRYRAMRESRQQK</sequence>
<name>A0A821NV78_9BILA</name>
<dbReference type="EMBL" id="CAJOBG010126360">
    <property type="protein sequence ID" value="CAF4794761.1"/>
    <property type="molecule type" value="Genomic_DNA"/>
</dbReference>
<evidence type="ECO:0000313" key="3">
    <source>
        <dbReference type="Proteomes" id="UP000663866"/>
    </source>
</evidence>
<comment type="caution">
    <text evidence="2">The sequence shown here is derived from an EMBL/GenBank/DDBJ whole genome shotgun (WGS) entry which is preliminary data.</text>
</comment>
<dbReference type="Proteomes" id="UP000663866">
    <property type="component" value="Unassembled WGS sequence"/>
</dbReference>
<evidence type="ECO:0000313" key="2">
    <source>
        <dbReference type="EMBL" id="CAF4794761.1"/>
    </source>
</evidence>
<dbReference type="EMBL" id="CAJOBG010010102">
    <property type="protein sequence ID" value="CAF4278420.1"/>
    <property type="molecule type" value="Genomic_DNA"/>
</dbReference>
<keyword evidence="3" id="KW-1185">Reference proteome</keyword>
<reference evidence="2" key="1">
    <citation type="submission" date="2021-02" db="EMBL/GenBank/DDBJ databases">
        <authorList>
            <person name="Nowell W R."/>
        </authorList>
    </citation>
    <scope>NUCLEOTIDE SEQUENCE</scope>
</reference>
<gene>
    <name evidence="1" type="ORF">OVN521_LOCUS30481</name>
    <name evidence="2" type="ORF">OVN521_LOCUS51590</name>
</gene>